<feature type="compositionally biased region" description="Pro residues" evidence="2">
    <location>
        <begin position="292"/>
        <end position="301"/>
    </location>
</feature>
<keyword evidence="5" id="KW-1185">Reference proteome</keyword>
<evidence type="ECO:0000259" key="3">
    <source>
        <dbReference type="PROSITE" id="PS50172"/>
    </source>
</evidence>
<dbReference type="Proteomes" id="UP001214415">
    <property type="component" value="Chromosome 8"/>
</dbReference>
<evidence type="ECO:0000256" key="1">
    <source>
        <dbReference type="ARBA" id="ARBA00022737"/>
    </source>
</evidence>
<feature type="region of interest" description="Disordered" evidence="2">
    <location>
        <begin position="282"/>
        <end position="310"/>
    </location>
</feature>
<dbReference type="PANTHER" id="PTHR13561">
    <property type="entry name" value="DNA REPLICATION REGULATOR DPB11-RELATED"/>
    <property type="match status" value="1"/>
</dbReference>
<keyword evidence="4" id="KW-0418">Kinase</keyword>
<dbReference type="Pfam" id="PF12738">
    <property type="entry name" value="PTCB-BRCT"/>
    <property type="match status" value="1"/>
</dbReference>
<keyword evidence="1" id="KW-0677">Repeat</keyword>
<dbReference type="Pfam" id="PF00533">
    <property type="entry name" value="BRCT"/>
    <property type="match status" value="1"/>
</dbReference>
<keyword evidence="4" id="KW-0808">Transferase</keyword>
<dbReference type="Gene3D" id="3.40.50.10190">
    <property type="entry name" value="BRCT domain"/>
    <property type="match status" value="4"/>
</dbReference>
<feature type="domain" description="BRCT" evidence="3">
    <location>
        <begin position="62"/>
        <end position="132"/>
    </location>
</feature>
<evidence type="ECO:0000313" key="5">
    <source>
        <dbReference type="Proteomes" id="UP001214415"/>
    </source>
</evidence>
<name>A0AAF0EI59_9BASI</name>
<dbReference type="GO" id="GO:0033314">
    <property type="term" value="P:mitotic DNA replication checkpoint signaling"/>
    <property type="evidence" value="ECO:0007669"/>
    <property type="project" value="TreeGrafter"/>
</dbReference>
<sequence length="659" mass="71759">MTNRWQRTHRSIKIPNVKLRPVPTRVASEAYVAEAEDDAHFRALRDRGTTHGAHAIADFCGDALTPLRGTVLSFTGIAEKRELTEMAEQLGARVCANLTSDVTHLVARVPGSAKYHAAVQFRMDVVRPEWLYAVREAWLAGEDDVDIHQLAMECRLGALEGLTIALTGAHALEREALERRIEALGAHIAPKLVWDGSITHLVCVGDDAERPRRGLAKVLALRQPSEQMNLEHTRAALQIRLVHGTWVDDCERTGVLLPEAEYDALQPLDADARSARIAAVTARPLERRHSAPSPPEAPAPAPSREDVSASAPPCGSLLAYSREARFAAPPRGVFASRTFCIDMGDEARTKRVAHVVRRAGGTVWPATGAGATETADYAVGPLARPLRVAAHTYVTHHWVERCLYDNAMVDPSAHVALRPATETLPNGDAAQWRIALTGIPRESPDYFHTCAAIEALGGTVVEAFSRQATHLLCGPSAQDKKVAKAAEWHIPTITTAFLERALRGQGEELAALAERAPLSAPTALEREAAPGHPPWAAQPEAAAPGLDELHAQAAPRPTSPRPWTRTPSSSTNYSDQAADAPRRRARPRRHGTRPEAPRLEATLEPEASTQLEAPVPTEPLSDQKASHVWYDDPAARREQTRLLALVDELAAERPSKRVR</sequence>
<feature type="region of interest" description="Disordered" evidence="2">
    <location>
        <begin position="552"/>
        <end position="632"/>
    </location>
</feature>
<dbReference type="InterPro" id="IPR036420">
    <property type="entry name" value="BRCT_dom_sf"/>
</dbReference>
<evidence type="ECO:0000313" key="4">
    <source>
        <dbReference type="EMBL" id="WFD25016.1"/>
    </source>
</evidence>
<proteinExistence type="predicted"/>
<accession>A0AAF0EI59</accession>
<dbReference type="SMART" id="SM00292">
    <property type="entry name" value="BRCT"/>
    <property type="match status" value="4"/>
</dbReference>
<feature type="compositionally biased region" description="Low complexity" evidence="2">
    <location>
        <begin position="561"/>
        <end position="571"/>
    </location>
</feature>
<organism evidence="4 5">
    <name type="scientific">Malassezia equina</name>
    <dbReference type="NCBI Taxonomy" id="1381935"/>
    <lineage>
        <taxon>Eukaryota</taxon>
        <taxon>Fungi</taxon>
        <taxon>Dikarya</taxon>
        <taxon>Basidiomycota</taxon>
        <taxon>Ustilaginomycotina</taxon>
        <taxon>Malasseziomycetes</taxon>
        <taxon>Malasseziales</taxon>
        <taxon>Malasseziaceae</taxon>
        <taxon>Malassezia</taxon>
    </lineage>
</organism>
<dbReference type="GO" id="GO:0007095">
    <property type="term" value="P:mitotic G2 DNA damage checkpoint signaling"/>
    <property type="evidence" value="ECO:0007669"/>
    <property type="project" value="TreeGrafter"/>
</dbReference>
<gene>
    <name evidence="4" type="primary">DPB11</name>
    <name evidence="4" type="ORF">MEQU1_003725</name>
</gene>
<dbReference type="PANTHER" id="PTHR13561:SF20">
    <property type="entry name" value="DNA TOPOISOMERASE 2-BINDING PROTEIN 1"/>
    <property type="match status" value="1"/>
</dbReference>
<reference evidence="4" key="1">
    <citation type="submission" date="2023-03" db="EMBL/GenBank/DDBJ databases">
        <title>Mating type loci evolution in Malassezia.</title>
        <authorList>
            <person name="Coelho M.A."/>
        </authorList>
    </citation>
    <scope>NUCLEOTIDE SEQUENCE</scope>
    <source>
        <strain evidence="4">CBS 12830</strain>
    </source>
</reference>
<evidence type="ECO:0000256" key="2">
    <source>
        <dbReference type="SAM" id="MobiDB-lite"/>
    </source>
</evidence>
<dbReference type="EMBL" id="CP119907">
    <property type="protein sequence ID" value="WFD25016.1"/>
    <property type="molecule type" value="Genomic_DNA"/>
</dbReference>
<protein>
    <submittedName>
        <fullName evidence="4">Protein kinase activating protein dpb11</fullName>
    </submittedName>
</protein>
<dbReference type="InterPro" id="IPR001357">
    <property type="entry name" value="BRCT_dom"/>
</dbReference>
<dbReference type="PROSITE" id="PS50172">
    <property type="entry name" value="BRCT"/>
    <property type="match status" value="2"/>
</dbReference>
<dbReference type="CDD" id="cd00027">
    <property type="entry name" value="BRCT"/>
    <property type="match status" value="2"/>
</dbReference>
<dbReference type="SUPFAM" id="SSF52113">
    <property type="entry name" value="BRCT domain"/>
    <property type="match status" value="3"/>
</dbReference>
<feature type="domain" description="BRCT" evidence="3">
    <location>
        <begin position="159"/>
        <end position="264"/>
    </location>
</feature>
<dbReference type="GO" id="GO:0016301">
    <property type="term" value="F:kinase activity"/>
    <property type="evidence" value="ECO:0007669"/>
    <property type="project" value="UniProtKB-KW"/>
</dbReference>
<dbReference type="AlphaFoldDB" id="A0AAF0EI59"/>
<dbReference type="GO" id="GO:0006270">
    <property type="term" value="P:DNA replication initiation"/>
    <property type="evidence" value="ECO:0007669"/>
    <property type="project" value="TreeGrafter"/>
</dbReference>